<keyword evidence="3" id="KW-1185">Reference proteome</keyword>
<feature type="compositionally biased region" description="Basic and acidic residues" evidence="1">
    <location>
        <begin position="75"/>
        <end position="89"/>
    </location>
</feature>
<dbReference type="Proteomes" id="UP000325008">
    <property type="component" value="Unassembled WGS sequence"/>
</dbReference>
<proteinExistence type="predicted"/>
<evidence type="ECO:0000313" key="2">
    <source>
        <dbReference type="EMBL" id="SPO44232.1"/>
    </source>
</evidence>
<evidence type="ECO:0000256" key="1">
    <source>
        <dbReference type="SAM" id="MobiDB-lite"/>
    </source>
</evidence>
<feature type="region of interest" description="Disordered" evidence="1">
    <location>
        <begin position="66"/>
        <end position="112"/>
    </location>
</feature>
<sequence length="198" mass="21503">MELSHNMRIIPYLLRSTPRLGGQPLSRSIPRLEGESPLQIVATVTGNETCAPTNLPFRWEWTGTCGKRKAKSGKGHPESRSFDPADGKHVTAGLRKRAAQEDEVEPPRRDLENSTADAGLTAIYGYGDPEKEKRCRDGYGRCVFMQRVIACVCGAADRREACVEGRESKGCDTAGLQGVDGPWAAASALALALFSDVR</sequence>
<protein>
    <submittedName>
        <fullName evidence="2">Uncharacterized protein</fullName>
    </submittedName>
</protein>
<reference evidence="2" key="1">
    <citation type="submission" date="2018-03" db="EMBL/GenBank/DDBJ databases">
        <authorList>
            <person name="Guldener U."/>
        </authorList>
    </citation>
    <scope>NUCLEOTIDE SEQUENCE [LARGE SCALE GENOMIC DNA]</scope>
    <source>
        <strain evidence="2">ATCC34888</strain>
    </source>
</reference>
<dbReference type="EMBL" id="OOIQ01000003">
    <property type="protein sequence ID" value="SPO44232.1"/>
    <property type="molecule type" value="Genomic_DNA"/>
</dbReference>
<gene>
    <name evidence="2" type="ORF">PSANT_01917</name>
</gene>
<comment type="caution">
    <text evidence="2">The sequence shown here is derived from an EMBL/GenBank/DDBJ whole genome shotgun (WGS) entry which is preliminary data.</text>
</comment>
<dbReference type="AlphaFoldDB" id="A0A5C3FIK4"/>
<name>A0A5C3FIK4_PSEA2</name>
<organism evidence="2 3">
    <name type="scientific">Pseudozyma antarctica</name>
    <name type="common">Yeast</name>
    <name type="synonym">Candida antarctica</name>
    <dbReference type="NCBI Taxonomy" id="84753"/>
    <lineage>
        <taxon>Eukaryota</taxon>
        <taxon>Fungi</taxon>
        <taxon>Dikarya</taxon>
        <taxon>Basidiomycota</taxon>
        <taxon>Ustilaginomycotina</taxon>
        <taxon>Ustilaginomycetes</taxon>
        <taxon>Ustilaginales</taxon>
        <taxon>Ustilaginaceae</taxon>
        <taxon>Moesziomyces</taxon>
    </lineage>
</organism>
<accession>A0A5C3FIK4</accession>
<evidence type="ECO:0000313" key="3">
    <source>
        <dbReference type="Proteomes" id="UP000325008"/>
    </source>
</evidence>